<dbReference type="OrthoDB" id="5984755at2759"/>
<dbReference type="PROSITE" id="PS52031">
    <property type="entry name" value="GG_LECTIN"/>
    <property type="match status" value="1"/>
</dbReference>
<dbReference type="Proteomes" id="UP001163046">
    <property type="component" value="Unassembled WGS sequence"/>
</dbReference>
<organism evidence="2 3">
    <name type="scientific">Desmophyllum pertusum</name>
    <dbReference type="NCBI Taxonomy" id="174260"/>
    <lineage>
        <taxon>Eukaryota</taxon>
        <taxon>Metazoa</taxon>
        <taxon>Cnidaria</taxon>
        <taxon>Anthozoa</taxon>
        <taxon>Hexacorallia</taxon>
        <taxon>Scleractinia</taxon>
        <taxon>Caryophylliina</taxon>
        <taxon>Caryophylliidae</taxon>
        <taxon>Desmophyllum</taxon>
    </lineage>
</organism>
<protein>
    <recommendedName>
        <fullName evidence="1">ILEI/PANDER domain-containing protein</fullName>
    </recommendedName>
</protein>
<evidence type="ECO:0000313" key="2">
    <source>
        <dbReference type="EMBL" id="KAJ7333650.1"/>
    </source>
</evidence>
<name>A0A9W9YCD7_9CNID</name>
<keyword evidence="3" id="KW-1185">Reference proteome</keyword>
<evidence type="ECO:0000259" key="1">
    <source>
        <dbReference type="Pfam" id="PF15711"/>
    </source>
</evidence>
<comment type="caution">
    <text evidence="2">The sequence shown here is derived from an EMBL/GenBank/DDBJ whole genome shotgun (WGS) entry which is preliminary data.</text>
</comment>
<feature type="domain" description="ILEI/PANDER" evidence="1">
    <location>
        <begin position="73"/>
        <end position="164"/>
    </location>
</feature>
<dbReference type="AlphaFoldDB" id="A0A9W9YCD7"/>
<dbReference type="EMBL" id="MU827786">
    <property type="protein sequence ID" value="KAJ7333650.1"/>
    <property type="molecule type" value="Genomic_DNA"/>
</dbReference>
<proteinExistence type="predicted"/>
<evidence type="ECO:0000313" key="3">
    <source>
        <dbReference type="Proteomes" id="UP001163046"/>
    </source>
</evidence>
<dbReference type="Pfam" id="PF15711">
    <property type="entry name" value="ILEI"/>
    <property type="match status" value="1"/>
</dbReference>
<sequence>MAEVIEVETRRILAPVLRVRILTVYARLVLLTVGTDVYVQKDSMGSAARNLLLSVFTSSRLAKVALALEIRGRGHNIVTVYPNGSIHASEKFDTFGGAQAAAEMTGFLEGLPDDLIVVIAVHDATRSQNIQQTTGAESVLYSLGAVAPVAPGVRESWLLVGHKGTGPKPAWIQQRHAAVGQGPVSLETDINYWLGY</sequence>
<gene>
    <name evidence="2" type="ORF">OS493_017194</name>
</gene>
<accession>A0A9W9YCD7</accession>
<dbReference type="InterPro" id="IPR039477">
    <property type="entry name" value="ILEI/PANDER_dom"/>
</dbReference>
<reference evidence="2" key="1">
    <citation type="submission" date="2023-01" db="EMBL/GenBank/DDBJ databases">
        <title>Genome assembly of the deep-sea coral Lophelia pertusa.</title>
        <authorList>
            <person name="Herrera S."/>
            <person name="Cordes E."/>
        </authorList>
    </citation>
    <scope>NUCLEOTIDE SEQUENCE</scope>
    <source>
        <strain evidence="2">USNM1676648</strain>
        <tissue evidence="2">Polyp</tissue>
    </source>
</reference>